<dbReference type="OMA" id="LFTNIHI"/>
<dbReference type="InParanoid" id="D8SZW8"/>
<dbReference type="EMBL" id="GL377656">
    <property type="protein sequence ID" value="EFJ10099.1"/>
    <property type="molecule type" value="Genomic_DNA"/>
</dbReference>
<evidence type="ECO:0008006" key="3">
    <source>
        <dbReference type="Google" id="ProtNLM"/>
    </source>
</evidence>
<dbReference type="Gramene" id="EFJ10099">
    <property type="protein sequence ID" value="EFJ10099"/>
    <property type="gene ID" value="SELMODRAFT_235629"/>
</dbReference>
<name>D8SZW8_SELML</name>
<dbReference type="PANTHER" id="PTHR31348">
    <property type="entry name" value="EID1-LIKE F-BOX PROTEIN 2-RELATED"/>
    <property type="match status" value="1"/>
</dbReference>
<protein>
    <recommendedName>
        <fullName evidence="3">F-box domain-containing protein</fullName>
    </recommendedName>
</protein>
<reference evidence="1 2" key="1">
    <citation type="journal article" date="2011" name="Science">
        <title>The Selaginella genome identifies genetic changes associated with the evolution of vascular plants.</title>
        <authorList>
            <person name="Banks J.A."/>
            <person name="Nishiyama T."/>
            <person name="Hasebe M."/>
            <person name="Bowman J.L."/>
            <person name="Gribskov M."/>
            <person name="dePamphilis C."/>
            <person name="Albert V.A."/>
            <person name="Aono N."/>
            <person name="Aoyama T."/>
            <person name="Ambrose B.A."/>
            <person name="Ashton N.W."/>
            <person name="Axtell M.J."/>
            <person name="Barker E."/>
            <person name="Barker M.S."/>
            <person name="Bennetzen J.L."/>
            <person name="Bonawitz N.D."/>
            <person name="Chapple C."/>
            <person name="Cheng C."/>
            <person name="Correa L.G."/>
            <person name="Dacre M."/>
            <person name="DeBarry J."/>
            <person name="Dreyer I."/>
            <person name="Elias M."/>
            <person name="Engstrom E.M."/>
            <person name="Estelle M."/>
            <person name="Feng L."/>
            <person name="Finet C."/>
            <person name="Floyd S.K."/>
            <person name="Frommer W.B."/>
            <person name="Fujita T."/>
            <person name="Gramzow L."/>
            <person name="Gutensohn M."/>
            <person name="Harholt J."/>
            <person name="Hattori M."/>
            <person name="Heyl A."/>
            <person name="Hirai T."/>
            <person name="Hiwatashi Y."/>
            <person name="Ishikawa M."/>
            <person name="Iwata M."/>
            <person name="Karol K.G."/>
            <person name="Koehler B."/>
            <person name="Kolukisaoglu U."/>
            <person name="Kubo M."/>
            <person name="Kurata T."/>
            <person name="Lalonde S."/>
            <person name="Li K."/>
            <person name="Li Y."/>
            <person name="Litt A."/>
            <person name="Lyons E."/>
            <person name="Manning G."/>
            <person name="Maruyama T."/>
            <person name="Michael T.P."/>
            <person name="Mikami K."/>
            <person name="Miyazaki S."/>
            <person name="Morinaga S."/>
            <person name="Murata T."/>
            <person name="Mueller-Roeber B."/>
            <person name="Nelson D.R."/>
            <person name="Obara M."/>
            <person name="Oguri Y."/>
            <person name="Olmstead R.G."/>
            <person name="Onodera N."/>
            <person name="Petersen B.L."/>
            <person name="Pils B."/>
            <person name="Prigge M."/>
            <person name="Rensing S.A."/>
            <person name="Riano-Pachon D.M."/>
            <person name="Roberts A.W."/>
            <person name="Sato Y."/>
            <person name="Scheller H.V."/>
            <person name="Schulz B."/>
            <person name="Schulz C."/>
            <person name="Shakirov E.V."/>
            <person name="Shibagaki N."/>
            <person name="Shinohara N."/>
            <person name="Shippen D.E."/>
            <person name="Soerensen I."/>
            <person name="Sotooka R."/>
            <person name="Sugimoto N."/>
            <person name="Sugita M."/>
            <person name="Sumikawa N."/>
            <person name="Tanurdzic M."/>
            <person name="Theissen G."/>
            <person name="Ulvskov P."/>
            <person name="Wakazuki S."/>
            <person name="Weng J.K."/>
            <person name="Willats W.W."/>
            <person name="Wipf D."/>
            <person name="Wolf P.G."/>
            <person name="Yang L."/>
            <person name="Zimmer A.D."/>
            <person name="Zhu Q."/>
            <person name="Mitros T."/>
            <person name="Hellsten U."/>
            <person name="Loque D."/>
            <person name="Otillar R."/>
            <person name="Salamov A."/>
            <person name="Schmutz J."/>
            <person name="Shapiro H."/>
            <person name="Lindquist E."/>
            <person name="Lucas S."/>
            <person name="Rokhsar D."/>
            <person name="Grigoriev I.V."/>
        </authorList>
    </citation>
    <scope>NUCLEOTIDE SEQUENCE [LARGE SCALE GENOMIC DNA]</scope>
</reference>
<organism evidence="2">
    <name type="scientific">Selaginella moellendorffii</name>
    <name type="common">Spikemoss</name>
    <dbReference type="NCBI Taxonomy" id="88036"/>
    <lineage>
        <taxon>Eukaryota</taxon>
        <taxon>Viridiplantae</taxon>
        <taxon>Streptophyta</taxon>
        <taxon>Embryophyta</taxon>
        <taxon>Tracheophyta</taxon>
        <taxon>Lycopodiopsida</taxon>
        <taxon>Selaginellales</taxon>
        <taxon>Selaginellaceae</taxon>
        <taxon>Selaginella</taxon>
    </lineage>
</organism>
<evidence type="ECO:0000313" key="2">
    <source>
        <dbReference type="Proteomes" id="UP000001514"/>
    </source>
</evidence>
<dbReference type="HOGENOM" id="CLU_065460_0_0_1"/>
<dbReference type="eggNOG" id="ENOG502QQXG">
    <property type="taxonomic scope" value="Eukaryota"/>
</dbReference>
<dbReference type="InterPro" id="IPR036047">
    <property type="entry name" value="F-box-like_dom_sf"/>
</dbReference>
<dbReference type="KEGG" id="smo:SELMODRAFT_235629"/>
<proteinExistence type="predicted"/>
<evidence type="ECO:0000313" key="1">
    <source>
        <dbReference type="EMBL" id="EFJ10099.1"/>
    </source>
</evidence>
<dbReference type="SUPFAM" id="SSF81383">
    <property type="entry name" value="F-box domain"/>
    <property type="match status" value="1"/>
</dbReference>
<dbReference type="Proteomes" id="UP000001514">
    <property type="component" value="Unassembled WGS sequence"/>
</dbReference>
<sequence>MLSRQPRQRRRYPHQHHGQGAGLLNEDILELVLRHANWNPYMLCAIACVCKPLNELIKLEMWKKFCLSRAPRMAADLSFGVKNDAIEINWDKLGKLMIYCAGCHSTRHFKSLSPPGGGHLVLKSRFSRTSGRSFLHPKCRSDVLYVTDLCEHLDDEEDVGLFRGVFKSFGASKTRQMLLDRGKLEEGACCPFCRSRVWSMMEARMIPPSAQRRLASYDYENSIEYLVCINGHLTGMCLLLPLPDSDEERAAMVV</sequence>
<dbReference type="InterPro" id="IPR040267">
    <property type="entry name" value="EID1-like"/>
</dbReference>
<dbReference type="FunCoup" id="D8SZW8">
    <property type="interactions" value="1937"/>
</dbReference>
<dbReference type="PANTHER" id="PTHR31348:SF2">
    <property type="entry name" value="EID1-LIKE F-BOX PROTEIN 1"/>
    <property type="match status" value="1"/>
</dbReference>
<dbReference type="GO" id="GO:0005634">
    <property type="term" value="C:nucleus"/>
    <property type="evidence" value="ECO:0000318"/>
    <property type="project" value="GO_Central"/>
</dbReference>
<accession>D8SZW8</accession>
<dbReference type="AlphaFoldDB" id="D8SZW8"/>
<gene>
    <name evidence="1" type="ORF">SELMODRAFT_235629</name>
</gene>
<keyword evidence="2" id="KW-1185">Reference proteome</keyword>